<keyword evidence="1" id="KW-0812">Transmembrane</keyword>
<reference evidence="3" key="1">
    <citation type="journal article" date="2019" name="Int. J. Syst. Evol. Microbiol.">
        <title>The Global Catalogue of Microorganisms (GCM) 10K type strain sequencing project: providing services to taxonomists for standard genome sequencing and annotation.</title>
        <authorList>
            <consortium name="The Broad Institute Genomics Platform"/>
            <consortium name="The Broad Institute Genome Sequencing Center for Infectious Disease"/>
            <person name="Wu L."/>
            <person name="Ma J."/>
        </authorList>
    </citation>
    <scope>NUCLEOTIDE SEQUENCE [LARGE SCALE GENOMIC DNA]</scope>
    <source>
        <strain evidence="3">JCM 14319</strain>
    </source>
</reference>
<gene>
    <name evidence="2" type="ORF">GCM10009747_15520</name>
</gene>
<evidence type="ECO:0000313" key="3">
    <source>
        <dbReference type="Proteomes" id="UP001500506"/>
    </source>
</evidence>
<accession>A0ABP4WRL3</accession>
<evidence type="ECO:0000256" key="1">
    <source>
        <dbReference type="SAM" id="Phobius"/>
    </source>
</evidence>
<keyword evidence="1" id="KW-1133">Transmembrane helix</keyword>
<evidence type="ECO:0008006" key="4">
    <source>
        <dbReference type="Google" id="ProtNLM"/>
    </source>
</evidence>
<protein>
    <recommendedName>
        <fullName evidence="4">LPXTG cell wall anchor domain-containing protein</fullName>
    </recommendedName>
</protein>
<evidence type="ECO:0000313" key="2">
    <source>
        <dbReference type="EMBL" id="GAA1757730.1"/>
    </source>
</evidence>
<feature type="transmembrane region" description="Helical" evidence="1">
    <location>
        <begin position="53"/>
        <end position="72"/>
    </location>
</feature>
<keyword evidence="1" id="KW-0472">Membrane</keyword>
<name>A0ABP4WRL3_9MICO</name>
<proteinExistence type="predicted"/>
<comment type="caution">
    <text evidence="2">The sequence shown here is derived from an EMBL/GenBank/DDBJ whole genome shotgun (WGS) entry which is preliminary data.</text>
</comment>
<keyword evidence="3" id="KW-1185">Reference proteome</keyword>
<sequence>MTWRLLARWIETSDLVPACHRSDANQPVPAPPVVLFDAGAGNPYIEWPTLAESTVILALAGPGLVLAFLLTARSRKVP</sequence>
<organism evidence="2 3">
    <name type="scientific">Agromyces humatus</name>
    <dbReference type="NCBI Taxonomy" id="279573"/>
    <lineage>
        <taxon>Bacteria</taxon>
        <taxon>Bacillati</taxon>
        <taxon>Actinomycetota</taxon>
        <taxon>Actinomycetes</taxon>
        <taxon>Micrococcales</taxon>
        <taxon>Microbacteriaceae</taxon>
        <taxon>Agromyces</taxon>
    </lineage>
</organism>
<dbReference type="EMBL" id="BAAANH010000003">
    <property type="protein sequence ID" value="GAA1757730.1"/>
    <property type="molecule type" value="Genomic_DNA"/>
</dbReference>
<dbReference type="Proteomes" id="UP001500506">
    <property type="component" value="Unassembled WGS sequence"/>
</dbReference>